<protein>
    <submittedName>
        <fullName evidence="2">Uncharacterized protein</fullName>
    </submittedName>
</protein>
<feature type="compositionally biased region" description="Basic and acidic residues" evidence="1">
    <location>
        <begin position="71"/>
        <end position="82"/>
    </location>
</feature>
<name>A0A166XEJ0_9AGAM</name>
<accession>A0A166XEJ0</accession>
<organism evidence="2 3">
    <name type="scientific">Athelia psychrophila</name>
    <dbReference type="NCBI Taxonomy" id="1759441"/>
    <lineage>
        <taxon>Eukaryota</taxon>
        <taxon>Fungi</taxon>
        <taxon>Dikarya</taxon>
        <taxon>Basidiomycota</taxon>
        <taxon>Agaricomycotina</taxon>
        <taxon>Agaricomycetes</taxon>
        <taxon>Agaricomycetidae</taxon>
        <taxon>Atheliales</taxon>
        <taxon>Atheliaceae</taxon>
        <taxon>Athelia</taxon>
    </lineage>
</organism>
<gene>
    <name evidence="2" type="ORF">FIBSPDRAFT_881189</name>
</gene>
<dbReference type="Proteomes" id="UP000076532">
    <property type="component" value="Unassembled WGS sequence"/>
</dbReference>
<reference evidence="2 3" key="1">
    <citation type="journal article" date="2016" name="Mol. Biol. Evol.">
        <title>Comparative Genomics of Early-Diverging Mushroom-Forming Fungi Provides Insights into the Origins of Lignocellulose Decay Capabilities.</title>
        <authorList>
            <person name="Nagy L.G."/>
            <person name="Riley R."/>
            <person name="Tritt A."/>
            <person name="Adam C."/>
            <person name="Daum C."/>
            <person name="Floudas D."/>
            <person name="Sun H."/>
            <person name="Yadav J.S."/>
            <person name="Pangilinan J."/>
            <person name="Larsson K.H."/>
            <person name="Matsuura K."/>
            <person name="Barry K."/>
            <person name="Labutti K."/>
            <person name="Kuo R."/>
            <person name="Ohm R.A."/>
            <person name="Bhattacharya S.S."/>
            <person name="Shirouzu T."/>
            <person name="Yoshinaga Y."/>
            <person name="Martin F.M."/>
            <person name="Grigoriev I.V."/>
            <person name="Hibbett D.S."/>
        </authorList>
    </citation>
    <scope>NUCLEOTIDE SEQUENCE [LARGE SCALE GENOMIC DNA]</scope>
    <source>
        <strain evidence="2 3">CBS 109695</strain>
    </source>
</reference>
<keyword evidence="3" id="KW-1185">Reference proteome</keyword>
<evidence type="ECO:0000313" key="3">
    <source>
        <dbReference type="Proteomes" id="UP000076532"/>
    </source>
</evidence>
<evidence type="ECO:0000313" key="2">
    <source>
        <dbReference type="EMBL" id="KZP34704.1"/>
    </source>
</evidence>
<proteinExistence type="predicted"/>
<feature type="region of interest" description="Disordered" evidence="1">
    <location>
        <begin position="55"/>
        <end position="83"/>
    </location>
</feature>
<evidence type="ECO:0000256" key="1">
    <source>
        <dbReference type="SAM" id="MobiDB-lite"/>
    </source>
</evidence>
<dbReference type="AlphaFoldDB" id="A0A166XEJ0"/>
<sequence>MLGVYDGSRMTAIQVQVAWETKESLSVCAAQQRLFIRFESESSWAKNDGVHFEGGHETHETVESNSTTFHNTKDRETLEPRKAYPKADPAIALIWLNGGGA</sequence>
<dbReference type="EMBL" id="KV417480">
    <property type="protein sequence ID" value="KZP34704.1"/>
    <property type="molecule type" value="Genomic_DNA"/>
</dbReference>